<protein>
    <submittedName>
        <fullName evidence="5">Raffinose/stachyose/melibiose transport system substrate-binding protein</fullName>
    </submittedName>
</protein>
<dbReference type="Gene3D" id="3.40.190.10">
    <property type="entry name" value="Periplasmic binding protein-like II"/>
    <property type="match status" value="2"/>
</dbReference>
<dbReference type="SUPFAM" id="SSF53850">
    <property type="entry name" value="Periplasmic binding protein-like II"/>
    <property type="match status" value="1"/>
</dbReference>
<dbReference type="Pfam" id="PF13416">
    <property type="entry name" value="SBP_bac_8"/>
    <property type="match status" value="1"/>
</dbReference>
<keyword evidence="4" id="KW-0732">Signal</keyword>
<accession>A0A1K1PYM1</accession>
<feature type="chain" id="PRO_5039119662" evidence="4">
    <location>
        <begin position="22"/>
        <end position="441"/>
    </location>
</feature>
<dbReference type="PROSITE" id="PS51257">
    <property type="entry name" value="PROKAR_LIPOPROTEIN"/>
    <property type="match status" value="1"/>
</dbReference>
<proteinExistence type="inferred from homology"/>
<name>A0A1K1PYM1_RUMFL</name>
<comment type="similarity">
    <text evidence="1">Belongs to the bacterial solute-binding protein 1 family.</text>
</comment>
<gene>
    <name evidence="5" type="ORF">SAMN02910280_0208</name>
</gene>
<feature type="signal peptide" evidence="4">
    <location>
        <begin position="1"/>
        <end position="21"/>
    </location>
</feature>
<reference evidence="5 6" key="1">
    <citation type="submission" date="2016-11" db="EMBL/GenBank/DDBJ databases">
        <authorList>
            <person name="Jaros S."/>
            <person name="Januszkiewicz K."/>
            <person name="Wedrychowicz H."/>
        </authorList>
    </citation>
    <scope>NUCLEOTIDE SEQUENCE [LARGE SCALE GENOMIC DNA]</scope>
    <source>
        <strain evidence="5 6">YL228</strain>
    </source>
</reference>
<dbReference type="EMBL" id="FPIP01000011">
    <property type="protein sequence ID" value="SFW51950.1"/>
    <property type="molecule type" value="Genomic_DNA"/>
</dbReference>
<dbReference type="AlphaFoldDB" id="A0A1K1PYM1"/>
<keyword evidence="2" id="KW-0813">Transport</keyword>
<evidence type="ECO:0000256" key="2">
    <source>
        <dbReference type="ARBA" id="ARBA00022448"/>
    </source>
</evidence>
<dbReference type="PANTHER" id="PTHR43649">
    <property type="entry name" value="ARABINOSE-BINDING PROTEIN-RELATED"/>
    <property type="match status" value="1"/>
</dbReference>
<dbReference type="PANTHER" id="PTHR43649:SF29">
    <property type="entry name" value="OSMOPROTECTIVE COMPOUNDS-BINDING PROTEIN GGTB"/>
    <property type="match status" value="1"/>
</dbReference>
<feature type="region of interest" description="Disordered" evidence="3">
    <location>
        <begin position="26"/>
        <end position="47"/>
    </location>
</feature>
<dbReference type="InterPro" id="IPR006059">
    <property type="entry name" value="SBP"/>
</dbReference>
<evidence type="ECO:0000256" key="4">
    <source>
        <dbReference type="SAM" id="SignalP"/>
    </source>
</evidence>
<evidence type="ECO:0000256" key="3">
    <source>
        <dbReference type="SAM" id="MobiDB-lite"/>
    </source>
</evidence>
<evidence type="ECO:0000256" key="1">
    <source>
        <dbReference type="ARBA" id="ARBA00008520"/>
    </source>
</evidence>
<dbReference type="RefSeq" id="WP_072301259.1">
    <property type="nucleotide sequence ID" value="NZ_FPIP01000011.1"/>
</dbReference>
<organism evidence="5 6">
    <name type="scientific">Ruminococcus flavefaciens</name>
    <dbReference type="NCBI Taxonomy" id="1265"/>
    <lineage>
        <taxon>Bacteria</taxon>
        <taxon>Bacillati</taxon>
        <taxon>Bacillota</taxon>
        <taxon>Clostridia</taxon>
        <taxon>Eubacteriales</taxon>
        <taxon>Oscillospiraceae</taxon>
        <taxon>Ruminococcus</taxon>
    </lineage>
</organism>
<evidence type="ECO:0000313" key="5">
    <source>
        <dbReference type="EMBL" id="SFW51950.1"/>
    </source>
</evidence>
<dbReference type="InterPro" id="IPR050490">
    <property type="entry name" value="Bact_solute-bd_prot1"/>
</dbReference>
<sequence length="441" mass="47584">MKKRRILATIMTAAMFATTLGSCGNSSGGSNGSANNGNGSGSGSGKKSDVQELTWMFWDDLDATEDLISLGYKETIERFNKDNDGKYHVKPITTNLEEYYNKLNALVAAGDTPDVFIVSPGPQLTDYVEPGVAAPLDDYLNKDGWKDTFAGDAVFTQQTYDGKIYAVPLNTAAACCFYNTEMFEKAGAKVPTNWDEMIETCDKLQSAGYTPISISAGTAWCLSMVAGYLCEAEGVDLAKLADGSASWEDGKLESAASKLVELSKYFQKTAAGDTNDVATANFYNEEAAILIQGSWVIAQINGSNPDFESKCGVFQFPGVDRIIAKSDSLCMSSTSKNPDGAAALIKYFTDDTAQKYTAEKGGKIPVTNVDYDPSVAPKQLSYVMDVFKGAKGTFGFYNESLPTTETGAHFDDTMVAVFLGDMKPSEAAKDMEDYYKANCRK</sequence>
<dbReference type="Proteomes" id="UP000183461">
    <property type="component" value="Unassembled WGS sequence"/>
</dbReference>
<evidence type="ECO:0000313" key="6">
    <source>
        <dbReference type="Proteomes" id="UP000183461"/>
    </source>
</evidence>